<dbReference type="Proteomes" id="UP001183390">
    <property type="component" value="Unassembled WGS sequence"/>
</dbReference>
<evidence type="ECO:0000313" key="2">
    <source>
        <dbReference type="Proteomes" id="UP001183390"/>
    </source>
</evidence>
<protein>
    <submittedName>
        <fullName evidence="1">Uncharacterized protein</fullName>
    </submittedName>
</protein>
<comment type="caution">
    <text evidence="1">The sequence shown here is derived from an EMBL/GenBank/DDBJ whole genome shotgun (WGS) entry which is preliminary data.</text>
</comment>
<dbReference type="RefSeq" id="WP_274811333.1">
    <property type="nucleotide sequence ID" value="NZ_JAVREP010000010.1"/>
</dbReference>
<organism evidence="1 2">
    <name type="scientific">Nocardiopsis lambiniae</name>
    <dbReference type="NCBI Taxonomy" id="3075539"/>
    <lineage>
        <taxon>Bacteria</taxon>
        <taxon>Bacillati</taxon>
        <taxon>Actinomycetota</taxon>
        <taxon>Actinomycetes</taxon>
        <taxon>Streptosporangiales</taxon>
        <taxon>Nocardiopsidaceae</taxon>
        <taxon>Nocardiopsis</taxon>
    </lineage>
</organism>
<evidence type="ECO:0000313" key="1">
    <source>
        <dbReference type="EMBL" id="MDT0330065.1"/>
    </source>
</evidence>
<dbReference type="EMBL" id="JAVREP010000010">
    <property type="protein sequence ID" value="MDT0330065.1"/>
    <property type="molecule type" value="Genomic_DNA"/>
</dbReference>
<proteinExistence type="predicted"/>
<sequence length="100" mass="10753">MTVETPPAGDPDGRCSGGADLALRGLAAELRSHGVEAREDGVHGIVHAGPQHALLRPHRGDLWWWMRWPGEPRPLAGVPLSPATRTSDAVRRILGALDRT</sequence>
<keyword evidence="2" id="KW-1185">Reference proteome</keyword>
<reference evidence="2" key="1">
    <citation type="submission" date="2023-07" db="EMBL/GenBank/DDBJ databases">
        <title>30 novel species of actinomycetes from the DSMZ collection.</title>
        <authorList>
            <person name="Nouioui I."/>
        </authorList>
    </citation>
    <scope>NUCLEOTIDE SEQUENCE [LARGE SCALE GENOMIC DNA]</scope>
    <source>
        <strain evidence="2">DSM 44743</strain>
    </source>
</reference>
<name>A0ABU2MD69_9ACTN</name>
<accession>A0ABU2MD69</accession>
<gene>
    <name evidence="1" type="ORF">RM479_16760</name>
</gene>